<dbReference type="GO" id="GO:0005886">
    <property type="term" value="C:plasma membrane"/>
    <property type="evidence" value="ECO:0007669"/>
    <property type="project" value="UniProtKB-SubCell"/>
</dbReference>
<reference evidence="11" key="1">
    <citation type="journal article" date="2015" name="Chem. Biol.">
        <title>Structure, bioactivity, and resistance mechanism of streptomonomicin, an unusual lasso Peptide from an understudied halophilic actinomycete.</title>
        <authorList>
            <person name="Metelev M."/>
            <person name="Tietz J.I."/>
            <person name="Melby J.O."/>
            <person name="Blair P.M."/>
            <person name="Zhu L."/>
            <person name="Livnat I."/>
            <person name="Severinov K."/>
            <person name="Mitchell D.A."/>
        </authorList>
    </citation>
    <scope>NUCLEOTIDE SEQUENCE [LARGE SCALE GENOMIC DNA]</scope>
    <source>
        <strain evidence="11">YIM 90003</strain>
    </source>
</reference>
<dbReference type="AlphaFoldDB" id="A0A0C2JDW9"/>
<keyword evidence="2" id="KW-0813">Transport</keyword>
<dbReference type="EMBL" id="JROO01000010">
    <property type="protein sequence ID" value="KIH99586.1"/>
    <property type="molecule type" value="Genomic_DNA"/>
</dbReference>
<proteinExistence type="inferred from homology"/>
<comment type="caution">
    <text evidence="10">The sequence shown here is derived from an EMBL/GenBank/DDBJ whole genome shotgun (WGS) entry which is preliminary data.</text>
</comment>
<evidence type="ECO:0000313" key="10">
    <source>
        <dbReference type="EMBL" id="KIH99586.1"/>
    </source>
</evidence>
<evidence type="ECO:0000256" key="1">
    <source>
        <dbReference type="ARBA" id="ARBA00004651"/>
    </source>
</evidence>
<evidence type="ECO:0000256" key="3">
    <source>
        <dbReference type="ARBA" id="ARBA00022475"/>
    </source>
</evidence>
<comment type="similarity">
    <text evidence="8">Belongs to the binding-protein-dependent transport system permease family. LivHM subfamily.</text>
</comment>
<evidence type="ECO:0000256" key="9">
    <source>
        <dbReference type="SAM" id="Phobius"/>
    </source>
</evidence>
<evidence type="ECO:0000256" key="6">
    <source>
        <dbReference type="ARBA" id="ARBA00022989"/>
    </source>
</evidence>
<dbReference type="Pfam" id="PF02653">
    <property type="entry name" value="BPD_transp_2"/>
    <property type="match status" value="1"/>
</dbReference>
<sequence>MDAILDQVPIGLAIGTVLLLAALGLNFTFGQTGVINMAHGEFTMVGACTAFVIHAWFGLDAAYGNSAASSAVSMMRSRGRPASAKPPSHLSVLHTAVASQHNYATNFQIMPLRGEVTVPEDPAGLPAPA</sequence>
<keyword evidence="4 9" id="KW-0812">Transmembrane</keyword>
<dbReference type="PANTHER" id="PTHR11795:SF447">
    <property type="entry name" value="ABC TRANSPORTER PERMEASE PROTEIN"/>
    <property type="match status" value="1"/>
</dbReference>
<protein>
    <recommendedName>
        <fullName evidence="12">Branched-chain amino acid ABC transporter permease</fullName>
    </recommendedName>
</protein>
<accession>A0A0C2JDW9</accession>
<evidence type="ECO:0000256" key="8">
    <source>
        <dbReference type="ARBA" id="ARBA00037998"/>
    </source>
</evidence>
<dbReference type="PANTHER" id="PTHR11795">
    <property type="entry name" value="BRANCHED-CHAIN AMINO ACID TRANSPORT SYSTEM PERMEASE PROTEIN LIVH"/>
    <property type="match status" value="1"/>
</dbReference>
<keyword evidence="6 9" id="KW-1133">Transmembrane helix</keyword>
<keyword evidence="3" id="KW-1003">Cell membrane</keyword>
<gene>
    <name evidence="10" type="ORF">LP52_06860</name>
</gene>
<keyword evidence="5" id="KW-0029">Amino-acid transport</keyword>
<dbReference type="RefSeq" id="WP_040271708.1">
    <property type="nucleotide sequence ID" value="NZ_JROO01000010.1"/>
</dbReference>
<dbReference type="InterPro" id="IPR052157">
    <property type="entry name" value="BCAA_transport_permease"/>
</dbReference>
<dbReference type="STRING" id="183763.LP52_06860"/>
<dbReference type="GO" id="GO:0006865">
    <property type="term" value="P:amino acid transport"/>
    <property type="evidence" value="ECO:0007669"/>
    <property type="project" value="UniProtKB-KW"/>
</dbReference>
<dbReference type="Proteomes" id="UP000031675">
    <property type="component" value="Unassembled WGS sequence"/>
</dbReference>
<evidence type="ECO:0000256" key="7">
    <source>
        <dbReference type="ARBA" id="ARBA00023136"/>
    </source>
</evidence>
<evidence type="ECO:0000256" key="4">
    <source>
        <dbReference type="ARBA" id="ARBA00022692"/>
    </source>
</evidence>
<evidence type="ECO:0000256" key="5">
    <source>
        <dbReference type="ARBA" id="ARBA00022970"/>
    </source>
</evidence>
<dbReference type="InterPro" id="IPR001851">
    <property type="entry name" value="ABC_transp_permease"/>
</dbReference>
<feature type="transmembrane region" description="Helical" evidence="9">
    <location>
        <begin position="12"/>
        <end position="30"/>
    </location>
</feature>
<keyword evidence="7 9" id="KW-0472">Membrane</keyword>
<feature type="transmembrane region" description="Helical" evidence="9">
    <location>
        <begin position="42"/>
        <end position="59"/>
    </location>
</feature>
<keyword evidence="11" id="KW-1185">Reference proteome</keyword>
<name>A0A0C2JDW9_9ACTN</name>
<evidence type="ECO:0000256" key="2">
    <source>
        <dbReference type="ARBA" id="ARBA00022448"/>
    </source>
</evidence>
<comment type="subcellular location">
    <subcellularLocation>
        <location evidence="1">Cell membrane</location>
        <topology evidence="1">Multi-pass membrane protein</topology>
    </subcellularLocation>
</comment>
<evidence type="ECO:0000313" key="11">
    <source>
        <dbReference type="Proteomes" id="UP000031675"/>
    </source>
</evidence>
<dbReference type="GO" id="GO:0022857">
    <property type="term" value="F:transmembrane transporter activity"/>
    <property type="evidence" value="ECO:0007669"/>
    <property type="project" value="InterPro"/>
</dbReference>
<evidence type="ECO:0008006" key="12">
    <source>
        <dbReference type="Google" id="ProtNLM"/>
    </source>
</evidence>
<organism evidence="10 11">
    <name type="scientific">Streptomonospora alba</name>
    <dbReference type="NCBI Taxonomy" id="183763"/>
    <lineage>
        <taxon>Bacteria</taxon>
        <taxon>Bacillati</taxon>
        <taxon>Actinomycetota</taxon>
        <taxon>Actinomycetes</taxon>
        <taxon>Streptosporangiales</taxon>
        <taxon>Nocardiopsidaceae</taxon>
        <taxon>Streptomonospora</taxon>
    </lineage>
</organism>